<dbReference type="AlphaFoldDB" id="A0A7W7U4G5"/>
<proteinExistence type="predicted"/>
<evidence type="ECO:0000313" key="2">
    <source>
        <dbReference type="Proteomes" id="UP000582643"/>
    </source>
</evidence>
<organism evidence="1 2">
    <name type="scientific">Streptomyces nymphaeiformis</name>
    <dbReference type="NCBI Taxonomy" id="2663842"/>
    <lineage>
        <taxon>Bacteria</taxon>
        <taxon>Bacillati</taxon>
        <taxon>Actinomycetota</taxon>
        <taxon>Actinomycetes</taxon>
        <taxon>Kitasatosporales</taxon>
        <taxon>Streptomycetaceae</taxon>
        <taxon>Streptomyces</taxon>
    </lineage>
</organism>
<evidence type="ECO:0000313" key="1">
    <source>
        <dbReference type="EMBL" id="MBB4983982.1"/>
    </source>
</evidence>
<accession>A0A7W7U4G5</accession>
<comment type="caution">
    <text evidence="1">The sequence shown here is derived from an EMBL/GenBank/DDBJ whole genome shotgun (WGS) entry which is preliminary data.</text>
</comment>
<keyword evidence="2" id="KW-1185">Reference proteome</keyword>
<reference evidence="1 2" key="1">
    <citation type="submission" date="2020-08" db="EMBL/GenBank/DDBJ databases">
        <title>Genomic Encyclopedia of Type Strains, Phase III (KMG-III): the genomes of soil and plant-associated and newly described type strains.</title>
        <authorList>
            <person name="Whitman W."/>
        </authorList>
    </citation>
    <scope>NUCLEOTIDE SEQUENCE [LARGE SCALE GENOMIC DNA]</scope>
    <source>
        <strain evidence="1 2">SFB5A</strain>
    </source>
</reference>
<gene>
    <name evidence="1" type="ORF">GGE06_004928</name>
</gene>
<protein>
    <submittedName>
        <fullName evidence="1">Uncharacterized protein</fullName>
    </submittedName>
</protein>
<sequence length="204" mass="22386">MSIFESLGVPLLTVAVTLGGGWLVTTRVTDHWDRIKKNRDMDLTAAGEFQRLYGEFVAVWKTWNALTSGHTPVTSPEHPGWACLERATAAEGAIEALLAKLAAERVLTREEVDVLGGVRQAFKAVRRAIQQGEPLDWWSSEIQPYAAFKSLASAVSVLLGTAPRSRRRPTAAVAARTFREITHNRHEVQWIEAADGISLGARSS</sequence>
<dbReference type="Proteomes" id="UP000582643">
    <property type="component" value="Unassembled WGS sequence"/>
</dbReference>
<dbReference type="RefSeq" id="WP_116164459.1">
    <property type="nucleotide sequence ID" value="NZ_JACHJY010000007.1"/>
</dbReference>
<dbReference type="EMBL" id="JACHJY010000007">
    <property type="protein sequence ID" value="MBB4983982.1"/>
    <property type="molecule type" value="Genomic_DNA"/>
</dbReference>
<name>A0A7W7U4G5_9ACTN</name>